<comment type="similarity">
    <text evidence="7">Belongs to the nucleoporin Nup84/Nup107 family.</text>
</comment>
<comment type="subunit">
    <text evidence="7">Part of the nuclear pore complex (NPC).</text>
</comment>
<accession>A0A1E3NUP8</accession>
<dbReference type="Pfam" id="PF04121">
    <property type="entry name" value="Nup84_Nup100"/>
    <property type="match status" value="1"/>
</dbReference>
<dbReference type="OrthoDB" id="3098at2759"/>
<dbReference type="GO" id="GO:0017056">
    <property type="term" value="F:structural constituent of nuclear pore"/>
    <property type="evidence" value="ECO:0007669"/>
    <property type="project" value="UniProtKB-UniRule"/>
</dbReference>
<keyword evidence="7" id="KW-0472">Membrane</keyword>
<evidence type="ECO:0000256" key="4">
    <source>
        <dbReference type="ARBA" id="ARBA00023010"/>
    </source>
</evidence>
<dbReference type="PANTHER" id="PTHR13003">
    <property type="entry name" value="NUP107-RELATED"/>
    <property type="match status" value="1"/>
</dbReference>
<keyword evidence="1 7" id="KW-0813">Transport</keyword>
<keyword evidence="4 7" id="KW-0811">Translocation</keyword>
<dbReference type="GO" id="GO:0006406">
    <property type="term" value="P:mRNA export from nucleus"/>
    <property type="evidence" value="ECO:0007669"/>
    <property type="project" value="TreeGrafter"/>
</dbReference>
<keyword evidence="9" id="KW-1185">Reference proteome</keyword>
<sequence>METNVDLSNIDVTIEDDSIHSSFAKVLKSFRIEFGASELRSIALGFKVITYKKLMSLYDTDSLQVELISNWILECKFWTMLESLLDVKFNKDLSQSVQKTKVDLEGVCEYSSDTVLQDKIISSDGDLLQIFTCINTLSDTFKLDFPTQDDENNVDDENELQYTKWHNTLLKLNSTNRDPTLVRTLDVDSPLRTGYQVDFTDAKRDEAFFKRAYKLLLSHEFDDLKTLCEATNNWDFALMLAGLNDRIDPVIDLNDFSKNTVPSGVKSKLLRKRAIYQLANSTKLDSSPYEKACYGILSSDFMSANELATNWEEKLYLYLSNVFSHKLDTKIMKLYQDLGMDSEVSLISKLTKPPVVSNSVDDILNKLSNDRNPVIKEQSKHSIRVLIGSVISDNVKTLMENTVQSLDKLLSVDDNIDNEITNESYLLRILAHLAIILQLIYGEQIINNHDYTKLLKCYILRLILYKSYDLVPVYVSFIPTEEAIIEIYSSLLFQFEYSSSDRFSQISGMRTLRLPLEPILRKTIEKAFNETTEYYPTSSEIQLNYQVDGIDEKLYSTIYWFIDAGMIFDCLDAIIVLLRRFLLVGKIGSAIEFLGSISLPQLIDNYRCETSVLTNMKESNADLSQIQHIPNYKLLELTQYHNLFSAFKLMLSYDPATVSYDDLQTLIKSLDKIVKSWLFDLVDEDSSYHDNEILDSDVDIYKELRRIYIPTLFNALFDVLVENKSKGKKFAQQAVELVNLLADEEYKLYDILNSTDELKTFLVKFSNVGCLLYGDNKEGVYV</sequence>
<dbReference type="RefSeq" id="XP_019020481.1">
    <property type="nucleotide sequence ID" value="XM_019162618.1"/>
</dbReference>
<comment type="function">
    <text evidence="7">Functions as a component of the nuclear pore complex (NPC).</text>
</comment>
<evidence type="ECO:0000256" key="3">
    <source>
        <dbReference type="ARBA" id="ARBA00022927"/>
    </source>
</evidence>
<comment type="subcellular location">
    <subcellularLocation>
        <location evidence="7">Nucleus</location>
        <location evidence="7">Nuclear pore complex</location>
    </subcellularLocation>
    <subcellularLocation>
        <location evidence="7">Nucleus membrane</location>
    </subcellularLocation>
</comment>
<dbReference type="Gene3D" id="1.20.190.50">
    <property type="match status" value="2"/>
</dbReference>
<keyword evidence="3" id="KW-0653">Protein transport</keyword>
<evidence type="ECO:0000313" key="9">
    <source>
        <dbReference type="Proteomes" id="UP000094455"/>
    </source>
</evidence>
<dbReference type="EMBL" id="KV454001">
    <property type="protein sequence ID" value="ODQ49368.1"/>
    <property type="molecule type" value="Genomic_DNA"/>
</dbReference>
<dbReference type="AlphaFoldDB" id="A0A1E3NUP8"/>
<keyword evidence="5 7" id="KW-0906">Nuclear pore complex</keyword>
<keyword evidence="6 7" id="KW-0539">Nucleus</keyword>
<evidence type="ECO:0000256" key="2">
    <source>
        <dbReference type="ARBA" id="ARBA00022816"/>
    </source>
</evidence>
<dbReference type="STRING" id="763406.A0A1E3NUP8"/>
<dbReference type="GO" id="GO:0006606">
    <property type="term" value="P:protein import into nucleus"/>
    <property type="evidence" value="ECO:0007669"/>
    <property type="project" value="TreeGrafter"/>
</dbReference>
<evidence type="ECO:0000256" key="6">
    <source>
        <dbReference type="ARBA" id="ARBA00023242"/>
    </source>
</evidence>
<dbReference type="PANTHER" id="PTHR13003:SF2">
    <property type="entry name" value="NUCLEAR PORE COMPLEX PROTEIN NUP107"/>
    <property type="match status" value="1"/>
</dbReference>
<evidence type="ECO:0000256" key="7">
    <source>
        <dbReference type="RuleBase" id="RU365072"/>
    </source>
</evidence>
<proteinExistence type="inferred from homology"/>
<gene>
    <name evidence="8" type="ORF">PICMEDRAFT_29996</name>
</gene>
<dbReference type="GeneID" id="30179305"/>
<dbReference type="GO" id="GO:0031080">
    <property type="term" value="C:nuclear pore outer ring"/>
    <property type="evidence" value="ECO:0007669"/>
    <property type="project" value="TreeGrafter"/>
</dbReference>
<keyword evidence="2" id="KW-0509">mRNA transport</keyword>
<evidence type="ECO:0000256" key="1">
    <source>
        <dbReference type="ARBA" id="ARBA00022448"/>
    </source>
</evidence>
<dbReference type="Proteomes" id="UP000094455">
    <property type="component" value="Unassembled WGS sequence"/>
</dbReference>
<dbReference type="Gene3D" id="1.10.3450.20">
    <property type="match status" value="1"/>
</dbReference>
<evidence type="ECO:0000256" key="5">
    <source>
        <dbReference type="ARBA" id="ARBA00023132"/>
    </source>
</evidence>
<reference evidence="8 9" key="1">
    <citation type="journal article" date="2016" name="Proc. Natl. Acad. Sci. U.S.A.">
        <title>Comparative genomics of biotechnologically important yeasts.</title>
        <authorList>
            <person name="Riley R."/>
            <person name="Haridas S."/>
            <person name="Wolfe K.H."/>
            <person name="Lopes M.R."/>
            <person name="Hittinger C.T."/>
            <person name="Goeker M."/>
            <person name="Salamov A.A."/>
            <person name="Wisecaver J.H."/>
            <person name="Long T.M."/>
            <person name="Calvey C.H."/>
            <person name="Aerts A.L."/>
            <person name="Barry K.W."/>
            <person name="Choi C."/>
            <person name="Clum A."/>
            <person name="Coughlan A.Y."/>
            <person name="Deshpande S."/>
            <person name="Douglass A.P."/>
            <person name="Hanson S.J."/>
            <person name="Klenk H.-P."/>
            <person name="LaButti K.M."/>
            <person name="Lapidus A."/>
            <person name="Lindquist E.A."/>
            <person name="Lipzen A.M."/>
            <person name="Meier-Kolthoff J.P."/>
            <person name="Ohm R.A."/>
            <person name="Otillar R.P."/>
            <person name="Pangilinan J.L."/>
            <person name="Peng Y."/>
            <person name="Rokas A."/>
            <person name="Rosa C.A."/>
            <person name="Scheuner C."/>
            <person name="Sibirny A.A."/>
            <person name="Slot J.C."/>
            <person name="Stielow J.B."/>
            <person name="Sun H."/>
            <person name="Kurtzman C.P."/>
            <person name="Blackwell M."/>
            <person name="Grigoriev I.V."/>
            <person name="Jeffries T.W."/>
        </authorList>
    </citation>
    <scope>NUCLEOTIDE SEQUENCE [LARGE SCALE GENOMIC DNA]</scope>
    <source>
        <strain evidence="8 9">NRRL Y-2026</strain>
    </source>
</reference>
<name>A0A1E3NUP8_9ASCO</name>
<organism evidence="8 9">
    <name type="scientific">Pichia membranifaciens NRRL Y-2026</name>
    <dbReference type="NCBI Taxonomy" id="763406"/>
    <lineage>
        <taxon>Eukaryota</taxon>
        <taxon>Fungi</taxon>
        <taxon>Dikarya</taxon>
        <taxon>Ascomycota</taxon>
        <taxon>Saccharomycotina</taxon>
        <taxon>Pichiomycetes</taxon>
        <taxon>Pichiales</taxon>
        <taxon>Pichiaceae</taxon>
        <taxon>Pichia</taxon>
    </lineage>
</organism>
<protein>
    <recommendedName>
        <fullName evidence="7">Nuclear pore complex protein</fullName>
    </recommendedName>
</protein>
<dbReference type="GO" id="GO:0000973">
    <property type="term" value="P:post-transcriptional tethering of RNA polymerase II gene DNA at nuclear periphery"/>
    <property type="evidence" value="ECO:0007669"/>
    <property type="project" value="TreeGrafter"/>
</dbReference>
<dbReference type="GO" id="GO:0031965">
    <property type="term" value="C:nuclear membrane"/>
    <property type="evidence" value="ECO:0007669"/>
    <property type="project" value="UniProtKB-SubCell"/>
</dbReference>
<dbReference type="InterPro" id="IPR007252">
    <property type="entry name" value="Nup84/Nup107"/>
</dbReference>
<evidence type="ECO:0000313" key="8">
    <source>
        <dbReference type="EMBL" id="ODQ49368.1"/>
    </source>
</evidence>